<dbReference type="EMBL" id="DVHF01000076">
    <property type="protein sequence ID" value="HIR57295.1"/>
    <property type="molecule type" value="Genomic_DNA"/>
</dbReference>
<dbReference type="InterPro" id="IPR050490">
    <property type="entry name" value="Bact_solute-bd_prot1"/>
</dbReference>
<dbReference type="PROSITE" id="PS51257">
    <property type="entry name" value="PROKAR_LIPOPROTEIN"/>
    <property type="match status" value="1"/>
</dbReference>
<keyword evidence="4" id="KW-0564">Palmitate</keyword>
<dbReference type="InterPro" id="IPR006059">
    <property type="entry name" value="SBP"/>
</dbReference>
<dbReference type="PANTHER" id="PTHR43649">
    <property type="entry name" value="ARABINOSE-BINDING PROTEIN-RELATED"/>
    <property type="match status" value="1"/>
</dbReference>
<evidence type="ECO:0000256" key="2">
    <source>
        <dbReference type="ARBA" id="ARBA00022729"/>
    </source>
</evidence>
<dbReference type="Proteomes" id="UP000886785">
    <property type="component" value="Unassembled WGS sequence"/>
</dbReference>
<keyword evidence="5" id="KW-0449">Lipoprotein</keyword>
<keyword evidence="3" id="KW-0472">Membrane</keyword>
<dbReference type="Gene3D" id="3.40.190.10">
    <property type="entry name" value="Periplasmic binding protein-like II"/>
    <property type="match status" value="2"/>
</dbReference>
<name>A0A9D1J1K3_9FIRM</name>
<reference evidence="8" key="1">
    <citation type="submission" date="2020-10" db="EMBL/GenBank/DDBJ databases">
        <authorList>
            <person name="Gilroy R."/>
        </authorList>
    </citation>
    <scope>NUCLEOTIDE SEQUENCE</scope>
    <source>
        <strain evidence="8">ChiSjej1B19-7085</strain>
    </source>
</reference>
<evidence type="ECO:0000256" key="3">
    <source>
        <dbReference type="ARBA" id="ARBA00023136"/>
    </source>
</evidence>
<evidence type="ECO:0000313" key="8">
    <source>
        <dbReference type="EMBL" id="HIR57295.1"/>
    </source>
</evidence>
<dbReference type="Pfam" id="PF01547">
    <property type="entry name" value="SBP_bac_1"/>
    <property type="match status" value="1"/>
</dbReference>
<reference evidence="8" key="2">
    <citation type="journal article" date="2021" name="PeerJ">
        <title>Extensive microbial diversity within the chicken gut microbiome revealed by metagenomics and culture.</title>
        <authorList>
            <person name="Gilroy R."/>
            <person name="Ravi A."/>
            <person name="Getino M."/>
            <person name="Pursley I."/>
            <person name="Horton D.L."/>
            <person name="Alikhan N.F."/>
            <person name="Baker D."/>
            <person name="Gharbi K."/>
            <person name="Hall N."/>
            <person name="Watson M."/>
            <person name="Adriaenssens E.M."/>
            <person name="Foster-Nyarko E."/>
            <person name="Jarju S."/>
            <person name="Secka A."/>
            <person name="Antonio M."/>
            <person name="Oren A."/>
            <person name="Chaudhuri R.R."/>
            <person name="La Ragione R."/>
            <person name="Hildebrand F."/>
            <person name="Pallen M.J."/>
        </authorList>
    </citation>
    <scope>NUCLEOTIDE SEQUENCE</scope>
    <source>
        <strain evidence="8">ChiSjej1B19-7085</strain>
    </source>
</reference>
<evidence type="ECO:0000256" key="1">
    <source>
        <dbReference type="ARBA" id="ARBA00022475"/>
    </source>
</evidence>
<gene>
    <name evidence="8" type="ORF">IAA54_06475</name>
</gene>
<feature type="signal peptide" evidence="7">
    <location>
        <begin position="1"/>
        <end position="21"/>
    </location>
</feature>
<dbReference type="SUPFAM" id="SSF53850">
    <property type="entry name" value="Periplasmic binding protein-like II"/>
    <property type="match status" value="1"/>
</dbReference>
<evidence type="ECO:0000256" key="6">
    <source>
        <dbReference type="SAM" id="MobiDB-lite"/>
    </source>
</evidence>
<proteinExistence type="predicted"/>
<protein>
    <submittedName>
        <fullName evidence="8">Extracellular solute-binding protein</fullName>
    </submittedName>
</protein>
<evidence type="ECO:0000256" key="7">
    <source>
        <dbReference type="SAM" id="SignalP"/>
    </source>
</evidence>
<feature type="chain" id="PRO_5039183202" evidence="7">
    <location>
        <begin position="22"/>
        <end position="551"/>
    </location>
</feature>
<dbReference type="PANTHER" id="PTHR43649:SF33">
    <property type="entry name" value="POLYGALACTURONAN_RHAMNOGALACTURONAN-BINDING PROTEIN YTCQ"/>
    <property type="match status" value="1"/>
</dbReference>
<dbReference type="AlphaFoldDB" id="A0A9D1J1K3"/>
<accession>A0A9D1J1K3</accession>
<keyword evidence="1" id="KW-1003">Cell membrane</keyword>
<organism evidence="8 9">
    <name type="scientific">Candidatus Gallacutalibacter pullicola</name>
    <dbReference type="NCBI Taxonomy" id="2840830"/>
    <lineage>
        <taxon>Bacteria</taxon>
        <taxon>Bacillati</taxon>
        <taxon>Bacillota</taxon>
        <taxon>Clostridia</taxon>
        <taxon>Eubacteriales</taxon>
        <taxon>Candidatus Gallacutalibacter</taxon>
    </lineage>
</organism>
<keyword evidence="2 7" id="KW-0732">Signal</keyword>
<comment type="caution">
    <text evidence="8">The sequence shown here is derived from an EMBL/GenBank/DDBJ whole genome shotgun (WGS) entry which is preliminary data.</text>
</comment>
<feature type="region of interest" description="Disordered" evidence="6">
    <location>
        <begin position="25"/>
        <end position="60"/>
    </location>
</feature>
<sequence length="551" mass="60211">MKKSSRIMSALLAAAMLVVSAAGCSNSGTETSSASSDTATSSSAAEGESSAAESGASDAAPLSGKITVEVFDRGNTGGSDPTNNHWTQWIQEKFTGETGVEVEFVSVPRSEEVPRLNVLMASNSAPDISYTYTASVVYNFYKNGGLADLTSSLANYGQDLTEYLGEEVLSYGQFEPGVQVAIPAKRISLAKTMTYVRKDWLDKLGMELPTTKEEFHAMLTAFKEQDPGNVGENLIPFEAYADATWCFSPILDSFIDYSADPKELAINNPAGIGLTLPGYEEGVKWINQLYNEGLIDTQFPMYKDNVQTDANVSAGFVGVYSHNYDYPIRTSPGIYTELLKVVPDAELVPIDCFENPHMDNKHIKQIYNPVGLYIFVPATSQNVDGAIAYLNWLSDYDQRFYLTCGEEGVNHTLDENGIPVMVSVEGEMIMNSPNNLDYALILNGVDLDDQEKNIEVLSKSYEPQYVDLYMQAYDLSVTDGLTIPRISTPIDAEAQYTANLQEKAKEVMCNAIVAAPENFEAAWDAGIQEYLAAGAQQCIDERSAAWDAENP</sequence>
<evidence type="ECO:0000256" key="4">
    <source>
        <dbReference type="ARBA" id="ARBA00023139"/>
    </source>
</evidence>
<evidence type="ECO:0000313" key="9">
    <source>
        <dbReference type="Proteomes" id="UP000886785"/>
    </source>
</evidence>
<evidence type="ECO:0000256" key="5">
    <source>
        <dbReference type="ARBA" id="ARBA00023288"/>
    </source>
</evidence>